<keyword evidence="2" id="KW-1185">Reference proteome</keyword>
<comment type="caution">
    <text evidence="1">The sequence shown here is derived from an EMBL/GenBank/DDBJ whole genome shotgun (WGS) entry which is preliminary data.</text>
</comment>
<accession>A0A9P5X3E0</accession>
<dbReference type="PANTHER" id="PTHR39142:SF1">
    <property type="entry name" value="AEL197CP"/>
    <property type="match status" value="1"/>
</dbReference>
<dbReference type="AlphaFoldDB" id="A0A9P5X3E0"/>
<dbReference type="EMBL" id="MU151696">
    <property type="protein sequence ID" value="KAF9442141.1"/>
    <property type="molecule type" value="Genomic_DNA"/>
</dbReference>
<evidence type="ECO:0000313" key="2">
    <source>
        <dbReference type="Proteomes" id="UP000807342"/>
    </source>
</evidence>
<proteinExistence type="predicted"/>
<dbReference type="InterPro" id="IPR024338">
    <property type="entry name" value="MID1/Yam8"/>
</dbReference>
<dbReference type="Proteomes" id="UP000807342">
    <property type="component" value="Unassembled WGS sequence"/>
</dbReference>
<evidence type="ECO:0000313" key="1">
    <source>
        <dbReference type="EMBL" id="KAF9442141.1"/>
    </source>
</evidence>
<name>A0A9P5X3E0_9AGAR</name>
<reference evidence="1" key="1">
    <citation type="submission" date="2020-11" db="EMBL/GenBank/DDBJ databases">
        <authorList>
            <consortium name="DOE Joint Genome Institute"/>
            <person name="Ahrendt S."/>
            <person name="Riley R."/>
            <person name="Andreopoulos W."/>
            <person name="Labutti K."/>
            <person name="Pangilinan J."/>
            <person name="Ruiz-Duenas F.J."/>
            <person name="Barrasa J.M."/>
            <person name="Sanchez-Garcia M."/>
            <person name="Camarero S."/>
            <person name="Miyauchi S."/>
            <person name="Serrano A."/>
            <person name="Linde D."/>
            <person name="Babiker R."/>
            <person name="Drula E."/>
            <person name="Ayuso-Fernandez I."/>
            <person name="Pacheco R."/>
            <person name="Padilla G."/>
            <person name="Ferreira P."/>
            <person name="Barriuso J."/>
            <person name="Kellner H."/>
            <person name="Castanera R."/>
            <person name="Alfaro M."/>
            <person name="Ramirez L."/>
            <person name="Pisabarro A.G."/>
            <person name="Kuo A."/>
            <person name="Tritt A."/>
            <person name="Lipzen A."/>
            <person name="He G."/>
            <person name="Yan M."/>
            <person name="Ng V."/>
            <person name="Cullen D."/>
            <person name="Martin F."/>
            <person name="Rosso M.-N."/>
            <person name="Henrissat B."/>
            <person name="Hibbett D."/>
            <person name="Martinez A.T."/>
            <person name="Grigoriev I.V."/>
        </authorList>
    </citation>
    <scope>NUCLEOTIDE SEQUENCE</scope>
    <source>
        <strain evidence="1">MF-IS2</strain>
    </source>
</reference>
<gene>
    <name evidence="1" type="ORF">P691DRAFT_506442</name>
</gene>
<sequence length="199" mass="21586">MNFLTKSLSFACVPTHTSLPPTYALPLPAPPNTEFPTHNAFTIPTEISAQFINVLSNFTTSLTTFACGRDWYSSPSDPTLLSRNPGPSDSPTRAQHLHPLLPVSKYSPPSFQYPPHNHPLTALIFLMSSPYTQLLPCIETCTSVDRACPPFLGFRCPSVMFNGASSYGFGYIDGAEGDERGGVAGVAQDRWGNIWCNAG</sequence>
<protein>
    <recommendedName>
        <fullName evidence="3">FZ domain-containing protein</fullName>
    </recommendedName>
</protein>
<dbReference type="PANTHER" id="PTHR39142">
    <property type="entry name" value="MID1P"/>
    <property type="match status" value="1"/>
</dbReference>
<dbReference type="GO" id="GO:0005262">
    <property type="term" value="F:calcium channel activity"/>
    <property type="evidence" value="ECO:0007669"/>
    <property type="project" value="InterPro"/>
</dbReference>
<dbReference type="Pfam" id="PF12929">
    <property type="entry name" value="Mid1"/>
    <property type="match status" value="1"/>
</dbReference>
<organism evidence="1 2">
    <name type="scientific">Macrolepiota fuliginosa MF-IS2</name>
    <dbReference type="NCBI Taxonomy" id="1400762"/>
    <lineage>
        <taxon>Eukaryota</taxon>
        <taxon>Fungi</taxon>
        <taxon>Dikarya</taxon>
        <taxon>Basidiomycota</taxon>
        <taxon>Agaricomycotina</taxon>
        <taxon>Agaricomycetes</taxon>
        <taxon>Agaricomycetidae</taxon>
        <taxon>Agaricales</taxon>
        <taxon>Agaricineae</taxon>
        <taxon>Agaricaceae</taxon>
        <taxon>Macrolepiota</taxon>
    </lineage>
</organism>
<evidence type="ECO:0008006" key="3">
    <source>
        <dbReference type="Google" id="ProtNLM"/>
    </source>
</evidence>
<dbReference type="OrthoDB" id="5405745at2759"/>
<dbReference type="GO" id="GO:0098703">
    <property type="term" value="P:calcium ion import across plasma membrane"/>
    <property type="evidence" value="ECO:0007669"/>
    <property type="project" value="InterPro"/>
</dbReference>